<evidence type="ECO:0000256" key="1">
    <source>
        <dbReference type="ARBA" id="ARBA00001933"/>
    </source>
</evidence>
<dbReference type="RefSeq" id="WP_157392023.1">
    <property type="nucleotide sequence ID" value="NZ_WRPP01000009.1"/>
</dbReference>
<dbReference type="InterPro" id="IPR015422">
    <property type="entry name" value="PyrdxlP-dep_Trfase_small"/>
</dbReference>
<evidence type="ECO:0000256" key="3">
    <source>
        <dbReference type="ARBA" id="ARBA00004946"/>
    </source>
</evidence>
<dbReference type="SUPFAM" id="SSF53383">
    <property type="entry name" value="PLP-dependent transferases"/>
    <property type="match status" value="1"/>
</dbReference>
<evidence type="ECO:0000256" key="9">
    <source>
        <dbReference type="ARBA" id="ARBA00022898"/>
    </source>
</evidence>
<evidence type="ECO:0000256" key="2">
    <source>
        <dbReference type="ARBA" id="ARBA00002189"/>
    </source>
</evidence>
<dbReference type="GO" id="GO:0045303">
    <property type="term" value="F:diaminobutyrate-2-oxoglutarate transaminase activity"/>
    <property type="evidence" value="ECO:0007669"/>
    <property type="project" value="UniProtKB-EC"/>
</dbReference>
<accession>A0A7K1V7H8</accession>
<dbReference type="PANTHER" id="PTHR43552:SF1">
    <property type="entry name" value="DIAMINOBUTYRATE--2-OXOGLUTARATE AMINOTRANSFERASE"/>
    <property type="match status" value="1"/>
</dbReference>
<dbReference type="InterPro" id="IPR015421">
    <property type="entry name" value="PyrdxlP-dep_Trfase_major"/>
</dbReference>
<comment type="cofactor">
    <cofactor evidence="1">
        <name>pyridoxal 5'-phosphate</name>
        <dbReference type="ChEBI" id="CHEBI:597326"/>
    </cofactor>
</comment>
<dbReference type="PANTHER" id="PTHR43552">
    <property type="entry name" value="DIAMINOBUTYRATE--2-OXOGLUTARATE AMINOTRANSFERASE"/>
    <property type="match status" value="1"/>
</dbReference>
<dbReference type="InterPro" id="IPR004637">
    <property type="entry name" value="Dat"/>
</dbReference>
<dbReference type="InterPro" id="IPR049704">
    <property type="entry name" value="Aminotrans_3_PPA_site"/>
</dbReference>
<dbReference type="Proteomes" id="UP000466794">
    <property type="component" value="Unassembled WGS sequence"/>
</dbReference>
<evidence type="ECO:0000256" key="8">
    <source>
        <dbReference type="ARBA" id="ARBA00022679"/>
    </source>
</evidence>
<keyword evidence="16" id="KW-1185">Reference proteome</keyword>
<dbReference type="EMBL" id="WRPP01000009">
    <property type="protein sequence ID" value="MVU82412.1"/>
    <property type="molecule type" value="Genomic_DNA"/>
</dbReference>
<proteinExistence type="inferred from homology"/>
<keyword evidence="7" id="KW-0032">Aminotransferase</keyword>
<dbReference type="AlphaFoldDB" id="A0A7K1V7H8"/>
<comment type="pathway">
    <text evidence="3">Amine and polyamine biosynthesis; ectoine biosynthesis; L-ectoine from L-aspartate 4-semialdehyde: step 1/3.</text>
</comment>
<dbReference type="InterPro" id="IPR015424">
    <property type="entry name" value="PyrdxlP-dep_Trfase"/>
</dbReference>
<evidence type="ECO:0000256" key="12">
    <source>
        <dbReference type="ARBA" id="ARBA00031476"/>
    </source>
</evidence>
<dbReference type="GO" id="GO:0030170">
    <property type="term" value="F:pyridoxal phosphate binding"/>
    <property type="evidence" value="ECO:0007669"/>
    <property type="project" value="InterPro"/>
</dbReference>
<dbReference type="CDD" id="cd00610">
    <property type="entry name" value="OAT_like"/>
    <property type="match status" value="1"/>
</dbReference>
<evidence type="ECO:0000313" key="15">
    <source>
        <dbReference type="EMBL" id="MVU82412.1"/>
    </source>
</evidence>
<dbReference type="NCBIfam" id="TIGR00709">
    <property type="entry name" value="dat"/>
    <property type="match status" value="1"/>
</dbReference>
<dbReference type="EC" id="2.6.1.76" evidence="5"/>
<dbReference type="Pfam" id="PF00202">
    <property type="entry name" value="Aminotran_3"/>
    <property type="match status" value="1"/>
</dbReference>
<keyword evidence="9 14" id="KW-0663">Pyridoxal phosphate</keyword>
<evidence type="ECO:0000256" key="13">
    <source>
        <dbReference type="ARBA" id="ARBA00049111"/>
    </source>
</evidence>
<dbReference type="PROSITE" id="PS00600">
    <property type="entry name" value="AA_TRANSFER_CLASS_3"/>
    <property type="match status" value="1"/>
</dbReference>
<comment type="caution">
    <text evidence="15">The sequence shown here is derived from an EMBL/GenBank/DDBJ whole genome shotgun (WGS) entry which is preliminary data.</text>
</comment>
<dbReference type="Gene3D" id="3.90.1150.10">
    <property type="entry name" value="Aspartate Aminotransferase, domain 1"/>
    <property type="match status" value="1"/>
</dbReference>
<evidence type="ECO:0000256" key="4">
    <source>
        <dbReference type="ARBA" id="ARBA00008954"/>
    </source>
</evidence>
<evidence type="ECO:0000256" key="6">
    <source>
        <dbReference type="ARBA" id="ARBA00014798"/>
    </source>
</evidence>
<evidence type="ECO:0000256" key="11">
    <source>
        <dbReference type="ARBA" id="ARBA00030665"/>
    </source>
</evidence>
<dbReference type="PIRSF" id="PIRSF000521">
    <property type="entry name" value="Transaminase_4ab_Lys_Orn"/>
    <property type="match status" value="1"/>
</dbReference>
<organism evidence="15 16">
    <name type="scientific">Nocardia terrae</name>
    <dbReference type="NCBI Taxonomy" id="2675851"/>
    <lineage>
        <taxon>Bacteria</taxon>
        <taxon>Bacillati</taxon>
        <taxon>Actinomycetota</taxon>
        <taxon>Actinomycetes</taxon>
        <taxon>Mycobacteriales</taxon>
        <taxon>Nocardiaceae</taxon>
        <taxon>Nocardia</taxon>
    </lineage>
</organism>
<comment type="similarity">
    <text evidence="4 14">Belongs to the class-III pyridoxal-phosphate-dependent aminotransferase family.</text>
</comment>
<evidence type="ECO:0000313" key="16">
    <source>
        <dbReference type="Proteomes" id="UP000466794"/>
    </source>
</evidence>
<comment type="function">
    <text evidence="2">Catalyzes reversively the conversion of L-aspartate beta-semialdehyde (ASA) to L-2,4-diaminobutyrate (DABA) by transamination with L-glutamate.</text>
</comment>
<evidence type="ECO:0000256" key="5">
    <source>
        <dbReference type="ARBA" id="ARBA00013155"/>
    </source>
</evidence>
<name>A0A7K1V7H8_9NOCA</name>
<reference evidence="15 16" key="1">
    <citation type="submission" date="2019-12" db="EMBL/GenBank/DDBJ databases">
        <title>Nocardia sp. nov. ET3-3 isolated from soil.</title>
        <authorList>
            <person name="Kanchanasin P."/>
            <person name="Tanasupawat S."/>
            <person name="Yuki M."/>
            <person name="Kudo T."/>
        </authorList>
    </citation>
    <scope>NUCLEOTIDE SEQUENCE [LARGE SCALE GENOMIC DNA]</scope>
    <source>
        <strain evidence="15 16">ET3-3</strain>
    </source>
</reference>
<comment type="catalytic activity">
    <reaction evidence="13">
        <text>L-2,4-diaminobutanoate + 2-oxoglutarate = L-aspartate 4-semialdehyde + L-glutamate</text>
        <dbReference type="Rhea" id="RHEA:11160"/>
        <dbReference type="ChEBI" id="CHEBI:16810"/>
        <dbReference type="ChEBI" id="CHEBI:29985"/>
        <dbReference type="ChEBI" id="CHEBI:58761"/>
        <dbReference type="ChEBI" id="CHEBI:537519"/>
        <dbReference type="EC" id="2.6.1.76"/>
    </reaction>
</comment>
<evidence type="ECO:0000256" key="7">
    <source>
        <dbReference type="ARBA" id="ARBA00022576"/>
    </source>
</evidence>
<protein>
    <recommendedName>
        <fullName evidence="6">Diaminobutyrate--2-oxoglutarate transaminase</fullName>
        <ecNumber evidence="5">2.6.1.76</ecNumber>
    </recommendedName>
    <alternativeName>
        <fullName evidence="11">DABA aminotransferase</fullName>
    </alternativeName>
    <alternativeName>
        <fullName evidence="12">Diaminobutyrate--2-oxoglutarate aminotransferase</fullName>
    </alternativeName>
    <alternativeName>
        <fullName evidence="10">L-2,4-diaminobutyric acid transaminase</fullName>
    </alternativeName>
</protein>
<gene>
    <name evidence="15" type="ORF">GPX89_34925</name>
</gene>
<evidence type="ECO:0000256" key="14">
    <source>
        <dbReference type="RuleBase" id="RU003560"/>
    </source>
</evidence>
<keyword evidence="8" id="KW-0808">Transferase</keyword>
<dbReference type="Gene3D" id="3.40.640.10">
    <property type="entry name" value="Type I PLP-dependent aspartate aminotransferase-like (Major domain)"/>
    <property type="match status" value="1"/>
</dbReference>
<sequence length="462" mass="49115">MTRQLPVRPRAAVVTDLPGPRSRRLLDHQDQVESSARTYPRHTPIAVAGGSGSYLTDLDGNVFLDFLSGAGVLALGHNHPDLVAAAHRQLDIHPHLLDFPTPAKQEFTDRLIGLLPVSMRDRTRIHFCGPTGADGIDAAVKLCKTATGRGDVIAFHGGFHGSTQSTIALTGLRGSKEHLSNLLPGVAFFPYSYCYRCPLGLAPDTCAINCAQYLENMLADPNGGVRRPAAVVMELVQGEGGVIPARREFAERVRKITAAHDIPLIVDEVQTGCGRTGTWFAFEQYGIEPDVIVASKALGGGHPASVILYDRRLDGWSPGAHTGTFRGNQLAFAAGAALMEVVARDGVLDNVVEVGALLREGLLALRSRYPFLGEVRGLGLMLGVELTALGSRSSAEVAQRLRSAALRRGLLFELAGRDDNVARFLPPLTLGRDEAAEALEILGAACAEVAARSATGPAGGHE</sequence>
<dbReference type="InterPro" id="IPR005814">
    <property type="entry name" value="Aminotrans_3"/>
</dbReference>
<evidence type="ECO:0000256" key="10">
    <source>
        <dbReference type="ARBA" id="ARBA00029744"/>
    </source>
</evidence>